<reference evidence="2 3" key="1">
    <citation type="submission" date="2015-12" db="EMBL/GenBank/DDBJ databases">
        <title>Genome sequence of Corynebacterium AS 1.542.</title>
        <authorList>
            <person name="Yang J."/>
            <person name="Yang S."/>
        </authorList>
    </citation>
    <scope>NUCLEOTIDE SEQUENCE [LARGE SCALE GENOMIC DNA]</scope>
    <source>
        <strain evidence="2 3">AS 1.542</strain>
    </source>
</reference>
<feature type="transmembrane region" description="Helical" evidence="1">
    <location>
        <begin position="147"/>
        <end position="165"/>
    </location>
</feature>
<evidence type="ECO:0000256" key="1">
    <source>
        <dbReference type="SAM" id="Phobius"/>
    </source>
</evidence>
<feature type="transmembrane region" description="Helical" evidence="1">
    <location>
        <begin position="56"/>
        <end position="74"/>
    </location>
</feature>
<evidence type="ECO:0000313" key="3">
    <source>
        <dbReference type="Proteomes" id="UP000186091"/>
    </source>
</evidence>
<dbReference type="AlphaFoldDB" id="A0AB36I9F2"/>
<name>A0AB36I9F2_CORGT</name>
<accession>A0AB36I9F2</accession>
<feature type="transmembrane region" description="Helical" evidence="1">
    <location>
        <begin position="242"/>
        <end position="258"/>
    </location>
</feature>
<proteinExistence type="predicted"/>
<organism evidence="2 3">
    <name type="scientific">Corynebacterium glutamicum</name>
    <name type="common">Brevibacterium saccharolyticum</name>
    <dbReference type="NCBI Taxonomy" id="1718"/>
    <lineage>
        <taxon>Bacteria</taxon>
        <taxon>Bacillati</taxon>
        <taxon>Actinomycetota</taxon>
        <taxon>Actinomycetes</taxon>
        <taxon>Mycobacteriales</taxon>
        <taxon>Corynebacteriaceae</taxon>
        <taxon>Corynebacterium</taxon>
    </lineage>
</organism>
<keyword evidence="1" id="KW-1133">Transmembrane helix</keyword>
<feature type="transmembrane region" description="Helical" evidence="1">
    <location>
        <begin position="270"/>
        <end position="288"/>
    </location>
</feature>
<evidence type="ECO:0000313" key="2">
    <source>
        <dbReference type="EMBL" id="OKX78196.1"/>
    </source>
</evidence>
<feature type="transmembrane region" description="Helical" evidence="1">
    <location>
        <begin position="21"/>
        <end position="44"/>
    </location>
</feature>
<comment type="caution">
    <text evidence="2">The sequence shown here is derived from an EMBL/GenBank/DDBJ whole genome shotgun (WGS) entry which is preliminary data.</text>
</comment>
<feature type="transmembrane region" description="Helical" evidence="1">
    <location>
        <begin position="341"/>
        <end position="364"/>
    </location>
</feature>
<gene>
    <name evidence="2" type="ORF">AUP69_12265</name>
</gene>
<feature type="transmembrane region" description="Helical" evidence="1">
    <location>
        <begin position="119"/>
        <end position="138"/>
    </location>
</feature>
<sequence>MFVPRGNIFKGNFQSVVGSVLGSNSGSLFAQAMLFSLVLIVGIGPRISLGFVDAEIRIQDVLIPFLVVYLMLSLKPRNKNPVRKFLGAALPGFLLASFLVVFLSAILLGEVSLLRRVAYYGRTLEMFILAVVVAGLYLRSGTSALKVFYNAVAIGAILNLAWFFYQAATGVSSTIFGQEVSSHIESYGPRLIGEPSAFGVGQYWAFVAAVAAANVKVGRHAWFNSFLILASLWGTIVAESRISMGSILVIVALLFVLGPDSERPINIRGLLGVVASISIASVLILPALGNRFSVGSISAGLQVRVESIWIPHLEKLLLSPIIGIGPGGLIGEGNQSEAHNIILRALLDFGVFVGPVFLALFLIALVRSFRIARSPSVDQETQTAAYIATFSVLATLISGLVQDSLTGVMSSHLTMISIGLIAAHWSASVSDPSDNVPPNTSQRTKQV</sequence>
<keyword evidence="1" id="KW-0812">Transmembrane</keyword>
<feature type="transmembrane region" description="Helical" evidence="1">
    <location>
        <begin position="384"/>
        <end position="401"/>
    </location>
</feature>
<dbReference type="InterPro" id="IPR051533">
    <property type="entry name" value="WaaL-like"/>
</dbReference>
<dbReference type="EMBL" id="LOQT01000026">
    <property type="protein sequence ID" value="OKX78196.1"/>
    <property type="molecule type" value="Genomic_DNA"/>
</dbReference>
<evidence type="ECO:0008006" key="4">
    <source>
        <dbReference type="Google" id="ProtNLM"/>
    </source>
</evidence>
<keyword evidence="1" id="KW-0472">Membrane</keyword>
<feature type="transmembrane region" description="Helical" evidence="1">
    <location>
        <begin position="196"/>
        <end position="213"/>
    </location>
</feature>
<dbReference type="Proteomes" id="UP000186091">
    <property type="component" value="Unassembled WGS sequence"/>
</dbReference>
<protein>
    <recommendedName>
        <fullName evidence="4">O-antigen ligase family protein</fullName>
    </recommendedName>
</protein>
<dbReference type="PANTHER" id="PTHR37422">
    <property type="entry name" value="TEICHURONIC ACID BIOSYNTHESIS PROTEIN TUAE"/>
    <property type="match status" value="1"/>
</dbReference>
<feature type="transmembrane region" description="Helical" evidence="1">
    <location>
        <begin position="86"/>
        <end position="107"/>
    </location>
</feature>
<dbReference type="PANTHER" id="PTHR37422:SF13">
    <property type="entry name" value="LIPOPOLYSACCHARIDE BIOSYNTHESIS PROTEIN PA4999-RELATED"/>
    <property type="match status" value="1"/>
</dbReference>
<dbReference type="RefSeq" id="WP_003855447.1">
    <property type="nucleotide sequence ID" value="NZ_JAAOYN010000001.1"/>
</dbReference>
<feature type="transmembrane region" description="Helical" evidence="1">
    <location>
        <begin position="220"/>
        <end position="236"/>
    </location>
</feature>